<evidence type="ECO:0000256" key="10">
    <source>
        <dbReference type="SAM" id="Phobius"/>
    </source>
</evidence>
<evidence type="ECO:0000313" key="13">
    <source>
        <dbReference type="Proteomes" id="UP001318860"/>
    </source>
</evidence>
<evidence type="ECO:0000256" key="5">
    <source>
        <dbReference type="ARBA" id="ARBA00022723"/>
    </source>
</evidence>
<evidence type="ECO:0000256" key="8">
    <source>
        <dbReference type="ARBA" id="ARBA00022833"/>
    </source>
</evidence>
<sequence>MPSPPSPSPGIDPSRWDPKVIGMVGLICSIFLLFSYYKILDRNCAMFRSRNPDQRRRLNEHLEEYSFQFRSRGLDSYVMHSLPITRIEKSKDGELQGNNSSECAVCLGEFEEGEWVKHLPVCSHLFHVSCIDTWFQTHSSCPLCRCHVCDVNASRDSSMAVHSFPESLNREDFRRERSERYQVVRFEVVQNTSVRTVAESNS</sequence>
<feature type="transmembrane region" description="Helical" evidence="10">
    <location>
        <begin position="20"/>
        <end position="40"/>
    </location>
</feature>
<keyword evidence="10" id="KW-1133">Transmembrane helix</keyword>
<dbReference type="InterPro" id="IPR013083">
    <property type="entry name" value="Znf_RING/FYVE/PHD"/>
</dbReference>
<organism evidence="12 13">
    <name type="scientific">Rehmannia glutinosa</name>
    <name type="common">Chinese foxglove</name>
    <dbReference type="NCBI Taxonomy" id="99300"/>
    <lineage>
        <taxon>Eukaryota</taxon>
        <taxon>Viridiplantae</taxon>
        <taxon>Streptophyta</taxon>
        <taxon>Embryophyta</taxon>
        <taxon>Tracheophyta</taxon>
        <taxon>Spermatophyta</taxon>
        <taxon>Magnoliopsida</taxon>
        <taxon>eudicotyledons</taxon>
        <taxon>Gunneridae</taxon>
        <taxon>Pentapetalae</taxon>
        <taxon>asterids</taxon>
        <taxon>lamiids</taxon>
        <taxon>Lamiales</taxon>
        <taxon>Orobanchaceae</taxon>
        <taxon>Rehmannieae</taxon>
        <taxon>Rehmannia</taxon>
    </lineage>
</organism>
<keyword evidence="4" id="KW-0808">Transferase</keyword>
<keyword evidence="10" id="KW-0472">Membrane</keyword>
<dbReference type="Proteomes" id="UP001318860">
    <property type="component" value="Unassembled WGS sequence"/>
</dbReference>
<dbReference type="InterPro" id="IPR044600">
    <property type="entry name" value="ATL1/ATL16-like"/>
</dbReference>
<evidence type="ECO:0000256" key="1">
    <source>
        <dbReference type="ARBA" id="ARBA00000900"/>
    </source>
</evidence>
<dbReference type="PROSITE" id="PS50089">
    <property type="entry name" value="ZF_RING_2"/>
    <property type="match status" value="1"/>
</dbReference>
<comment type="catalytic activity">
    <reaction evidence="1">
        <text>S-ubiquitinyl-[E2 ubiquitin-conjugating enzyme]-L-cysteine + [acceptor protein]-L-lysine = [E2 ubiquitin-conjugating enzyme]-L-cysteine + N(6)-ubiquitinyl-[acceptor protein]-L-lysine.</text>
        <dbReference type="EC" id="2.3.2.27"/>
    </reaction>
</comment>
<evidence type="ECO:0000259" key="11">
    <source>
        <dbReference type="PROSITE" id="PS50089"/>
    </source>
</evidence>
<dbReference type="SUPFAM" id="SSF57850">
    <property type="entry name" value="RING/U-box"/>
    <property type="match status" value="1"/>
</dbReference>
<comment type="caution">
    <text evidence="12">The sequence shown here is derived from an EMBL/GenBank/DDBJ whole genome shotgun (WGS) entry which is preliminary data.</text>
</comment>
<keyword evidence="10" id="KW-0812">Transmembrane</keyword>
<accession>A0ABR0W4D5</accession>
<dbReference type="PANTHER" id="PTHR46913:SF22">
    <property type="entry name" value="RING-TYPE E3 UBIQUITIN TRANSFERASE"/>
    <property type="match status" value="1"/>
</dbReference>
<keyword evidence="8" id="KW-0862">Zinc</keyword>
<evidence type="ECO:0000256" key="9">
    <source>
        <dbReference type="PROSITE-ProRule" id="PRU00175"/>
    </source>
</evidence>
<dbReference type="EMBL" id="JABTTQ020000015">
    <property type="protein sequence ID" value="KAK6142192.1"/>
    <property type="molecule type" value="Genomic_DNA"/>
</dbReference>
<keyword evidence="7" id="KW-0833">Ubl conjugation pathway</keyword>
<dbReference type="EC" id="2.3.2.27" evidence="3"/>
<protein>
    <recommendedName>
        <fullName evidence="3">RING-type E3 ubiquitin transferase</fullName>
        <ecNumber evidence="3">2.3.2.27</ecNumber>
    </recommendedName>
</protein>
<gene>
    <name evidence="12" type="ORF">DH2020_003004</name>
</gene>
<evidence type="ECO:0000256" key="7">
    <source>
        <dbReference type="ARBA" id="ARBA00022786"/>
    </source>
</evidence>
<dbReference type="Gene3D" id="3.30.40.10">
    <property type="entry name" value="Zinc/RING finger domain, C3HC4 (zinc finger)"/>
    <property type="match status" value="1"/>
</dbReference>
<keyword evidence="13" id="KW-1185">Reference proteome</keyword>
<evidence type="ECO:0000313" key="12">
    <source>
        <dbReference type="EMBL" id="KAK6142192.1"/>
    </source>
</evidence>
<evidence type="ECO:0000256" key="6">
    <source>
        <dbReference type="ARBA" id="ARBA00022771"/>
    </source>
</evidence>
<dbReference type="InterPro" id="IPR001841">
    <property type="entry name" value="Znf_RING"/>
</dbReference>
<keyword evidence="6 9" id="KW-0863">Zinc-finger</keyword>
<feature type="domain" description="RING-type" evidence="11">
    <location>
        <begin position="103"/>
        <end position="145"/>
    </location>
</feature>
<evidence type="ECO:0000256" key="4">
    <source>
        <dbReference type="ARBA" id="ARBA00022679"/>
    </source>
</evidence>
<dbReference type="Pfam" id="PF13639">
    <property type="entry name" value="zf-RING_2"/>
    <property type="match status" value="1"/>
</dbReference>
<dbReference type="SMART" id="SM00184">
    <property type="entry name" value="RING"/>
    <property type="match status" value="1"/>
</dbReference>
<evidence type="ECO:0000256" key="2">
    <source>
        <dbReference type="ARBA" id="ARBA00004906"/>
    </source>
</evidence>
<dbReference type="CDD" id="cd16461">
    <property type="entry name" value="RING-H2_EL5-like"/>
    <property type="match status" value="1"/>
</dbReference>
<comment type="pathway">
    <text evidence="2">Protein modification; protein ubiquitination.</text>
</comment>
<proteinExistence type="predicted"/>
<keyword evidence="5" id="KW-0479">Metal-binding</keyword>
<name>A0ABR0W4D5_REHGL</name>
<reference evidence="12 13" key="1">
    <citation type="journal article" date="2021" name="Comput. Struct. Biotechnol. J.">
        <title>De novo genome assembly of the potent medicinal plant Rehmannia glutinosa using nanopore technology.</title>
        <authorList>
            <person name="Ma L."/>
            <person name="Dong C."/>
            <person name="Song C."/>
            <person name="Wang X."/>
            <person name="Zheng X."/>
            <person name="Niu Y."/>
            <person name="Chen S."/>
            <person name="Feng W."/>
        </authorList>
    </citation>
    <scope>NUCLEOTIDE SEQUENCE [LARGE SCALE GENOMIC DNA]</scope>
    <source>
        <strain evidence="12">DH-2019</strain>
    </source>
</reference>
<dbReference type="PANTHER" id="PTHR46913">
    <property type="entry name" value="RING-H2 FINGER PROTEIN ATL16"/>
    <property type="match status" value="1"/>
</dbReference>
<evidence type="ECO:0000256" key="3">
    <source>
        <dbReference type="ARBA" id="ARBA00012483"/>
    </source>
</evidence>